<comment type="caution">
    <text evidence="6">The sequence shown here is derived from an EMBL/GenBank/DDBJ whole genome shotgun (WGS) entry which is preliminary data.</text>
</comment>
<evidence type="ECO:0000256" key="2">
    <source>
        <dbReference type="ARBA" id="ARBA00023125"/>
    </source>
</evidence>
<dbReference type="InterPro" id="IPR009057">
    <property type="entry name" value="Homeodomain-like_sf"/>
</dbReference>
<proteinExistence type="predicted"/>
<dbReference type="OrthoDB" id="9805134at2"/>
<dbReference type="InterPro" id="IPR036271">
    <property type="entry name" value="Tet_transcr_reg_TetR-rel_C_sf"/>
</dbReference>
<keyword evidence="7" id="KW-1185">Reference proteome</keyword>
<gene>
    <name evidence="6" type="ORF">BCF44_12039</name>
</gene>
<dbReference type="Proteomes" id="UP000256269">
    <property type="component" value="Unassembled WGS sequence"/>
</dbReference>
<keyword evidence="1" id="KW-0805">Transcription regulation</keyword>
<name>A0A3E0GXN7_9PSEU</name>
<dbReference type="Pfam" id="PF16925">
    <property type="entry name" value="TetR_C_13"/>
    <property type="match status" value="1"/>
</dbReference>
<organism evidence="6 7">
    <name type="scientific">Kutzneria buriramensis</name>
    <dbReference type="NCBI Taxonomy" id="1045776"/>
    <lineage>
        <taxon>Bacteria</taxon>
        <taxon>Bacillati</taxon>
        <taxon>Actinomycetota</taxon>
        <taxon>Actinomycetes</taxon>
        <taxon>Pseudonocardiales</taxon>
        <taxon>Pseudonocardiaceae</taxon>
        <taxon>Kutzneria</taxon>
    </lineage>
</organism>
<protein>
    <submittedName>
        <fullName evidence="6">TetR/AcrR family transcriptional repressor of nem operon</fullName>
    </submittedName>
</protein>
<accession>A0A3E0GXN7</accession>
<dbReference type="RefSeq" id="WP_116180395.1">
    <property type="nucleotide sequence ID" value="NZ_CP144375.1"/>
</dbReference>
<dbReference type="Pfam" id="PF00440">
    <property type="entry name" value="TetR_N"/>
    <property type="match status" value="1"/>
</dbReference>
<evidence type="ECO:0000256" key="1">
    <source>
        <dbReference type="ARBA" id="ARBA00023015"/>
    </source>
</evidence>
<reference evidence="6 7" key="1">
    <citation type="submission" date="2018-08" db="EMBL/GenBank/DDBJ databases">
        <title>Genomic Encyclopedia of Archaeal and Bacterial Type Strains, Phase II (KMG-II): from individual species to whole genera.</title>
        <authorList>
            <person name="Goeker M."/>
        </authorList>
    </citation>
    <scope>NUCLEOTIDE SEQUENCE [LARGE SCALE GENOMIC DNA]</scope>
    <source>
        <strain evidence="6 7">DSM 45791</strain>
    </source>
</reference>
<dbReference type="EMBL" id="QUNO01000020">
    <property type="protein sequence ID" value="REH32968.1"/>
    <property type="molecule type" value="Genomic_DNA"/>
</dbReference>
<evidence type="ECO:0000259" key="5">
    <source>
        <dbReference type="PROSITE" id="PS50977"/>
    </source>
</evidence>
<dbReference type="PROSITE" id="PS50977">
    <property type="entry name" value="HTH_TETR_2"/>
    <property type="match status" value="1"/>
</dbReference>
<dbReference type="Gene3D" id="1.10.357.10">
    <property type="entry name" value="Tetracycline Repressor, domain 2"/>
    <property type="match status" value="1"/>
</dbReference>
<sequence length="195" mass="21378">MVRHKEFDPDEAVAAAMALFWERGYEATSVQDLVEHTGVGRRSMYDTFGDKHSLYLKALDRYTATTEKVFGDAAATAPDGRAAIRGLFDMLLDSAPDDRRGCLVVNSATEVGPTDDDAAERLGLHLAGSRELLEGLIRRGQRDGSVTDRMSAETLTSVAFNAWLGVRVAVRARTPRDRIVHDVEELLTLLSGSQL</sequence>
<evidence type="ECO:0000256" key="4">
    <source>
        <dbReference type="PROSITE-ProRule" id="PRU00335"/>
    </source>
</evidence>
<dbReference type="GO" id="GO:0003677">
    <property type="term" value="F:DNA binding"/>
    <property type="evidence" value="ECO:0007669"/>
    <property type="project" value="UniProtKB-UniRule"/>
</dbReference>
<dbReference type="SUPFAM" id="SSF46689">
    <property type="entry name" value="Homeodomain-like"/>
    <property type="match status" value="1"/>
</dbReference>
<evidence type="ECO:0000313" key="6">
    <source>
        <dbReference type="EMBL" id="REH32968.1"/>
    </source>
</evidence>
<dbReference type="Gene3D" id="1.10.10.60">
    <property type="entry name" value="Homeodomain-like"/>
    <property type="match status" value="1"/>
</dbReference>
<dbReference type="InterPro" id="IPR011075">
    <property type="entry name" value="TetR_C"/>
</dbReference>
<keyword evidence="3" id="KW-0804">Transcription</keyword>
<feature type="DNA-binding region" description="H-T-H motif" evidence="4">
    <location>
        <begin position="29"/>
        <end position="48"/>
    </location>
</feature>
<feature type="domain" description="HTH tetR-type" evidence="5">
    <location>
        <begin position="6"/>
        <end position="66"/>
    </location>
</feature>
<dbReference type="InterPro" id="IPR001647">
    <property type="entry name" value="HTH_TetR"/>
</dbReference>
<dbReference type="PANTHER" id="PTHR47506">
    <property type="entry name" value="TRANSCRIPTIONAL REGULATORY PROTEIN"/>
    <property type="match status" value="1"/>
</dbReference>
<dbReference type="SUPFAM" id="SSF48498">
    <property type="entry name" value="Tetracyclin repressor-like, C-terminal domain"/>
    <property type="match status" value="1"/>
</dbReference>
<keyword evidence="2 4" id="KW-0238">DNA-binding</keyword>
<dbReference type="AlphaFoldDB" id="A0A3E0GXN7"/>
<evidence type="ECO:0000313" key="7">
    <source>
        <dbReference type="Proteomes" id="UP000256269"/>
    </source>
</evidence>
<dbReference type="PANTHER" id="PTHR47506:SF10">
    <property type="entry name" value="TRANSCRIPTIONAL REGULATORY PROTEIN"/>
    <property type="match status" value="1"/>
</dbReference>
<dbReference type="PRINTS" id="PR00455">
    <property type="entry name" value="HTHTETR"/>
</dbReference>
<evidence type="ECO:0000256" key="3">
    <source>
        <dbReference type="ARBA" id="ARBA00023163"/>
    </source>
</evidence>